<evidence type="ECO:0000256" key="2">
    <source>
        <dbReference type="ARBA" id="ARBA00023125"/>
    </source>
</evidence>
<dbReference type="CDD" id="cd00090">
    <property type="entry name" value="HTH_ARSR"/>
    <property type="match status" value="1"/>
</dbReference>
<keyword evidence="1" id="KW-0805">Transcription regulation</keyword>
<organism evidence="5 6">
    <name type="scientific">Streptosporangium album</name>
    <dbReference type="NCBI Taxonomy" id="47479"/>
    <lineage>
        <taxon>Bacteria</taxon>
        <taxon>Bacillati</taxon>
        <taxon>Actinomycetota</taxon>
        <taxon>Actinomycetes</taxon>
        <taxon>Streptosporangiales</taxon>
        <taxon>Streptosporangiaceae</taxon>
        <taxon>Streptosporangium</taxon>
    </lineage>
</organism>
<dbReference type="GO" id="GO:0003677">
    <property type="term" value="F:DNA binding"/>
    <property type="evidence" value="ECO:0007669"/>
    <property type="project" value="UniProtKB-KW"/>
</dbReference>
<dbReference type="InterPro" id="IPR036390">
    <property type="entry name" value="WH_DNA-bd_sf"/>
</dbReference>
<dbReference type="SMART" id="SM00418">
    <property type="entry name" value="HTH_ARSR"/>
    <property type="match status" value="1"/>
</dbReference>
<dbReference type="InterPro" id="IPR001845">
    <property type="entry name" value="HTH_ArsR_DNA-bd_dom"/>
</dbReference>
<dbReference type="AlphaFoldDB" id="A0A7W7WEF8"/>
<evidence type="ECO:0000256" key="3">
    <source>
        <dbReference type="ARBA" id="ARBA00023163"/>
    </source>
</evidence>
<dbReference type="Pfam" id="PF19361">
    <property type="entry name" value="DUF5937"/>
    <property type="match status" value="1"/>
</dbReference>
<dbReference type="InterPro" id="IPR051011">
    <property type="entry name" value="Metal_resp_trans_reg"/>
</dbReference>
<proteinExistence type="predicted"/>
<dbReference type="InterPro" id="IPR011991">
    <property type="entry name" value="ArsR-like_HTH"/>
</dbReference>
<keyword evidence="3" id="KW-0804">Transcription</keyword>
<keyword evidence="2 5" id="KW-0238">DNA-binding</keyword>
<dbReference type="EMBL" id="JACHJU010000005">
    <property type="protein sequence ID" value="MBB4943334.1"/>
    <property type="molecule type" value="Genomic_DNA"/>
</dbReference>
<dbReference type="InterPro" id="IPR036388">
    <property type="entry name" value="WH-like_DNA-bd_sf"/>
</dbReference>
<keyword evidence="6" id="KW-1185">Reference proteome</keyword>
<dbReference type="RefSeq" id="WP_184759187.1">
    <property type="nucleotide sequence ID" value="NZ_BAABEK010000098.1"/>
</dbReference>
<name>A0A7W7WEF8_9ACTN</name>
<evidence type="ECO:0000259" key="4">
    <source>
        <dbReference type="PROSITE" id="PS50987"/>
    </source>
</evidence>
<reference evidence="5 6" key="1">
    <citation type="submission" date="2020-08" db="EMBL/GenBank/DDBJ databases">
        <title>Sequencing the genomes of 1000 actinobacteria strains.</title>
        <authorList>
            <person name="Klenk H.-P."/>
        </authorList>
    </citation>
    <scope>NUCLEOTIDE SEQUENCE [LARGE SCALE GENOMIC DNA]</scope>
    <source>
        <strain evidence="5 6">DSM 43023</strain>
    </source>
</reference>
<feature type="domain" description="HTH arsR-type" evidence="4">
    <location>
        <begin position="239"/>
        <end position="321"/>
    </location>
</feature>
<accession>A0A7W7WEF8</accession>
<dbReference type="PANTHER" id="PTHR43132">
    <property type="entry name" value="ARSENICAL RESISTANCE OPERON REPRESSOR ARSR-RELATED"/>
    <property type="match status" value="1"/>
</dbReference>
<dbReference type="PROSITE" id="PS50987">
    <property type="entry name" value="HTH_ARSR_2"/>
    <property type="match status" value="1"/>
</dbReference>
<gene>
    <name evidence="5" type="ORF">FHR32_007734</name>
</gene>
<comment type="caution">
    <text evidence="5">The sequence shown here is derived from an EMBL/GenBank/DDBJ whole genome shotgun (WGS) entry which is preliminary data.</text>
</comment>
<sequence length="321" mass="34832">MHELILDVGDLAETRFALSPLLETVLSLRIWHQPGYYVRQRPWLAVAARGLGDLDIALLLALVGPRRLVPDFLTPRPGRPVTDFTAELDRARACDPDRVAADIRAAHAGGTLPDMLRSGLRRPARLRDRLADLLQTYWTATLAPHWPRLRGVLEADLRYRASRLADGGAALLFADLDPAITFHNGRLRTRLNIPHTDTRTPVTGRGLCLVPTLFVNAPGTPNNPDHPPMIIYPARGSATAWQPPPPAPAVLAALVGAPKAAILTALVQPRSTTDLAHLLTVTPSAISHHLKTLHAAGLVGRARAGRSVLYIRTALADQLTP</sequence>
<dbReference type="PANTHER" id="PTHR43132:SF6">
    <property type="entry name" value="HTH-TYPE TRANSCRIPTIONAL REPRESSOR CZRA"/>
    <property type="match status" value="1"/>
</dbReference>
<dbReference type="GO" id="GO:0003700">
    <property type="term" value="F:DNA-binding transcription factor activity"/>
    <property type="evidence" value="ECO:0007669"/>
    <property type="project" value="InterPro"/>
</dbReference>
<evidence type="ECO:0000313" key="6">
    <source>
        <dbReference type="Proteomes" id="UP000534286"/>
    </source>
</evidence>
<protein>
    <submittedName>
        <fullName evidence="5">DNA-binding HxlR family transcriptional regulator</fullName>
    </submittedName>
</protein>
<dbReference type="Proteomes" id="UP000534286">
    <property type="component" value="Unassembled WGS sequence"/>
</dbReference>
<dbReference type="Gene3D" id="1.10.10.10">
    <property type="entry name" value="Winged helix-like DNA-binding domain superfamily/Winged helix DNA-binding domain"/>
    <property type="match status" value="1"/>
</dbReference>
<evidence type="ECO:0000256" key="1">
    <source>
        <dbReference type="ARBA" id="ARBA00023015"/>
    </source>
</evidence>
<dbReference type="SUPFAM" id="SSF46785">
    <property type="entry name" value="Winged helix' DNA-binding domain"/>
    <property type="match status" value="1"/>
</dbReference>
<evidence type="ECO:0000313" key="5">
    <source>
        <dbReference type="EMBL" id="MBB4943334.1"/>
    </source>
</evidence>
<dbReference type="InterPro" id="IPR045981">
    <property type="entry name" value="DUF5937"/>
</dbReference>
<dbReference type="Pfam" id="PF01022">
    <property type="entry name" value="HTH_5"/>
    <property type="match status" value="1"/>
</dbReference>